<dbReference type="Gene3D" id="3.40.50.300">
    <property type="entry name" value="P-loop containing nucleotide triphosphate hydrolases"/>
    <property type="match status" value="2"/>
</dbReference>
<dbReference type="SMART" id="SM00490">
    <property type="entry name" value="HELICc"/>
    <property type="match status" value="1"/>
</dbReference>
<dbReference type="PANTHER" id="PTHR13710">
    <property type="entry name" value="DNA HELICASE RECQ FAMILY MEMBER"/>
    <property type="match status" value="1"/>
</dbReference>
<dbReference type="GO" id="GO:0003677">
    <property type="term" value="F:DNA binding"/>
    <property type="evidence" value="ECO:0007669"/>
    <property type="project" value="UniProtKB-KW"/>
</dbReference>
<sequence>MKTRRVLTGEDMERCRQILTQTFGYSEYKGKQKDIVEAAYGEIDNLRKKNIRVASLSSQLNYGERQHVINELKLYDTPIKLLYVTPEGLENSEQIQQALQMVHDNHNLNRLVIDEVRYLANPDAYTQMSDIYDFISTLHTRRGKPSSGVIYCRARKTCDALSSYLQARGINCKPYHKGVENEELKKTLKGWTNGTSNDSKGVDVVVATIAFGLGIDKGDVRYIIHYDLPKSFEGYYQETGRAGRDGNPAKCVLYYSREDTIRVKRLIHAPLPGDASMSFPDEDMGPSPTQQAAGSLDALIQFAESSKLCRHVSICRYFGEPIDDTNEELVKIYCDKMCDVCKYPQKVKLKIANLSSMEDAIQNVPLYSNPTTPAVNSAQREKAGQWSDRSKSSGAQKRSVNNDYSTAPPAKKAKPALAPALVTKPFTSVYSLSKPFKPPSFVGPGGFGSSRAPSMRSVSAPVAVKTAASHADQESKLMPPPEAIPVMKKSPAPSIQSRDKGKARQEERAASPDLVELPEIDLSWECDHSGKATDVQRREMFDSLRRSFHRTLTQPPNADEYWEQLSASVVSSNRRNKVIFKVSRSLEVDILRMCSTYEGYKSRIESTKETIEALTQLNLWDKDKSDFDDSQEIIQTLRQHSMSEKRK</sequence>
<feature type="compositionally biased region" description="Basic and acidic residues" evidence="4">
    <location>
        <begin position="497"/>
        <end position="510"/>
    </location>
</feature>
<comment type="similarity">
    <text evidence="1">Belongs to the helicase family. RecQ subfamily.</text>
</comment>
<dbReference type="GO" id="GO:0005737">
    <property type="term" value="C:cytoplasm"/>
    <property type="evidence" value="ECO:0007669"/>
    <property type="project" value="TreeGrafter"/>
</dbReference>
<dbReference type="InterPro" id="IPR027417">
    <property type="entry name" value="P-loop_NTPase"/>
</dbReference>
<dbReference type="GO" id="GO:0005694">
    <property type="term" value="C:chromosome"/>
    <property type="evidence" value="ECO:0007669"/>
    <property type="project" value="TreeGrafter"/>
</dbReference>
<evidence type="ECO:0000256" key="3">
    <source>
        <dbReference type="ARBA" id="ARBA00034808"/>
    </source>
</evidence>
<dbReference type="Pfam" id="PF00271">
    <property type="entry name" value="Helicase_C"/>
    <property type="match status" value="1"/>
</dbReference>
<feature type="compositionally biased region" description="Low complexity" evidence="4">
    <location>
        <begin position="407"/>
        <end position="416"/>
    </location>
</feature>
<evidence type="ECO:0000256" key="1">
    <source>
        <dbReference type="ARBA" id="ARBA00005446"/>
    </source>
</evidence>
<dbReference type="Pfam" id="PF16124">
    <property type="entry name" value="RecQ_Zn_bind"/>
    <property type="match status" value="1"/>
</dbReference>
<keyword evidence="7" id="KW-1185">Reference proteome</keyword>
<feature type="domain" description="Helicase C-terminal" evidence="5">
    <location>
        <begin position="130"/>
        <end position="285"/>
    </location>
</feature>
<feature type="region of interest" description="Disordered" evidence="4">
    <location>
        <begin position="469"/>
        <end position="512"/>
    </location>
</feature>
<feature type="compositionally biased region" description="Basic and acidic residues" evidence="4">
    <location>
        <begin position="379"/>
        <end position="391"/>
    </location>
</feature>
<name>A0A409VXQ0_9AGAR</name>
<dbReference type="Proteomes" id="UP000284842">
    <property type="component" value="Unassembled WGS sequence"/>
</dbReference>
<dbReference type="GO" id="GO:0000724">
    <property type="term" value="P:double-strand break repair via homologous recombination"/>
    <property type="evidence" value="ECO:0007669"/>
    <property type="project" value="TreeGrafter"/>
</dbReference>
<dbReference type="OrthoDB" id="10261556at2759"/>
<dbReference type="SUPFAM" id="SSF52540">
    <property type="entry name" value="P-loop containing nucleoside triphosphate hydrolases"/>
    <property type="match status" value="2"/>
</dbReference>
<dbReference type="EMBL" id="NHTK01005930">
    <property type="protein sequence ID" value="PPQ71044.1"/>
    <property type="molecule type" value="Genomic_DNA"/>
</dbReference>
<accession>A0A409VXQ0</accession>
<dbReference type="PROSITE" id="PS51194">
    <property type="entry name" value="HELICASE_CTER"/>
    <property type="match status" value="1"/>
</dbReference>
<dbReference type="InterPro" id="IPR032284">
    <property type="entry name" value="RecQ_Zn-bd"/>
</dbReference>
<dbReference type="AlphaFoldDB" id="A0A409VXQ0"/>
<comment type="caution">
    <text evidence="6">The sequence shown here is derived from an EMBL/GenBank/DDBJ whole genome shotgun (WGS) entry which is preliminary data.</text>
</comment>
<evidence type="ECO:0000313" key="6">
    <source>
        <dbReference type="EMBL" id="PPQ71044.1"/>
    </source>
</evidence>
<dbReference type="InterPro" id="IPR001650">
    <property type="entry name" value="Helicase_C-like"/>
</dbReference>
<dbReference type="PANTHER" id="PTHR13710:SF152">
    <property type="entry name" value="ATP-DEPENDENT DNA HELICASE Q5"/>
    <property type="match status" value="1"/>
</dbReference>
<dbReference type="STRING" id="181874.A0A409VXQ0"/>
<dbReference type="GO" id="GO:0005634">
    <property type="term" value="C:nucleus"/>
    <property type="evidence" value="ECO:0007669"/>
    <property type="project" value="TreeGrafter"/>
</dbReference>
<feature type="region of interest" description="Disordered" evidence="4">
    <location>
        <begin position="366"/>
        <end position="416"/>
    </location>
</feature>
<evidence type="ECO:0000256" key="2">
    <source>
        <dbReference type="ARBA" id="ARBA00034617"/>
    </source>
</evidence>
<feature type="compositionally biased region" description="Polar residues" evidence="4">
    <location>
        <begin position="392"/>
        <end position="405"/>
    </location>
</feature>
<dbReference type="InParanoid" id="A0A409VXQ0"/>
<protein>
    <recommendedName>
        <fullName evidence="3">DNA 3'-5' helicase</fullName>
        <ecNumber evidence="3">5.6.2.4</ecNumber>
    </recommendedName>
</protein>
<reference evidence="6 7" key="1">
    <citation type="journal article" date="2018" name="Evol. Lett.">
        <title>Horizontal gene cluster transfer increased hallucinogenic mushroom diversity.</title>
        <authorList>
            <person name="Reynolds H.T."/>
            <person name="Vijayakumar V."/>
            <person name="Gluck-Thaler E."/>
            <person name="Korotkin H.B."/>
            <person name="Matheny P.B."/>
            <person name="Slot J.C."/>
        </authorList>
    </citation>
    <scope>NUCLEOTIDE SEQUENCE [LARGE SCALE GENOMIC DNA]</scope>
    <source>
        <strain evidence="6 7">2629</strain>
    </source>
</reference>
<evidence type="ECO:0000259" key="5">
    <source>
        <dbReference type="PROSITE" id="PS51194"/>
    </source>
</evidence>
<proteinExistence type="inferred from homology"/>
<dbReference type="GO" id="GO:0009378">
    <property type="term" value="F:four-way junction helicase activity"/>
    <property type="evidence" value="ECO:0007669"/>
    <property type="project" value="TreeGrafter"/>
</dbReference>
<dbReference type="EC" id="5.6.2.4" evidence="3"/>
<comment type="catalytic activity">
    <reaction evidence="2">
        <text>Couples ATP hydrolysis with the unwinding of duplex DNA by translocating in the 3'-5' direction.</text>
        <dbReference type="EC" id="5.6.2.4"/>
    </reaction>
</comment>
<feature type="compositionally biased region" description="Polar residues" evidence="4">
    <location>
        <begin position="366"/>
        <end position="378"/>
    </location>
</feature>
<gene>
    <name evidence="6" type="ORF">CVT24_011925</name>
</gene>
<evidence type="ECO:0000256" key="4">
    <source>
        <dbReference type="SAM" id="MobiDB-lite"/>
    </source>
</evidence>
<dbReference type="GO" id="GO:0043138">
    <property type="term" value="F:3'-5' DNA helicase activity"/>
    <property type="evidence" value="ECO:0007669"/>
    <property type="project" value="UniProtKB-EC"/>
</dbReference>
<organism evidence="6 7">
    <name type="scientific">Panaeolus cyanescens</name>
    <dbReference type="NCBI Taxonomy" id="181874"/>
    <lineage>
        <taxon>Eukaryota</taxon>
        <taxon>Fungi</taxon>
        <taxon>Dikarya</taxon>
        <taxon>Basidiomycota</taxon>
        <taxon>Agaricomycotina</taxon>
        <taxon>Agaricomycetes</taxon>
        <taxon>Agaricomycetidae</taxon>
        <taxon>Agaricales</taxon>
        <taxon>Agaricineae</taxon>
        <taxon>Galeropsidaceae</taxon>
        <taxon>Panaeolus</taxon>
    </lineage>
</organism>
<evidence type="ECO:0000313" key="7">
    <source>
        <dbReference type="Proteomes" id="UP000284842"/>
    </source>
</evidence>